<gene>
    <name evidence="1" type="ORF">COV91_04230</name>
</gene>
<evidence type="ECO:0000313" key="1">
    <source>
        <dbReference type="EMBL" id="PIQ68418.1"/>
    </source>
</evidence>
<proteinExistence type="predicted"/>
<name>A0A2H0KAY0_9BACT</name>
<organism evidence="1 2">
    <name type="scientific">Candidatus Taylorbacteria bacterium CG11_big_fil_rev_8_21_14_0_20_46_11</name>
    <dbReference type="NCBI Taxonomy" id="1975025"/>
    <lineage>
        <taxon>Bacteria</taxon>
        <taxon>Candidatus Tayloriibacteriota</taxon>
    </lineage>
</organism>
<evidence type="ECO:0000313" key="2">
    <source>
        <dbReference type="Proteomes" id="UP000229342"/>
    </source>
</evidence>
<dbReference type="Proteomes" id="UP000229342">
    <property type="component" value="Unassembled WGS sequence"/>
</dbReference>
<comment type="caution">
    <text evidence="1">The sequence shown here is derived from an EMBL/GenBank/DDBJ whole genome shotgun (WGS) entry which is preliminary data.</text>
</comment>
<dbReference type="EMBL" id="PCVG01000054">
    <property type="protein sequence ID" value="PIQ68418.1"/>
    <property type="molecule type" value="Genomic_DNA"/>
</dbReference>
<sequence length="225" mass="24723">MKTEPKTVVTKKYGGIVKVSEIRVGDYIDAEGDFFIGSDFFGLTAHKIKDWSLQEEAETFSGKIIELNSSNFILETPYKSVTVVPDGSVTITKGPVDIPWGRIAIGDTVVLAQGVYEYPTNTLSASTITIFRPKDDFQPRNFEGTLKSIDGITAPTLLTVTVDGSDYTVSISEKTSVLRKNRAPAMLARFVIGDTVRFYGAIKENDEILYGKLIVPAEVVRNTNL</sequence>
<protein>
    <recommendedName>
        <fullName evidence="3">DUF5666 domain-containing protein</fullName>
    </recommendedName>
</protein>
<dbReference type="AlphaFoldDB" id="A0A2H0KAY0"/>
<accession>A0A2H0KAY0</accession>
<evidence type="ECO:0008006" key="3">
    <source>
        <dbReference type="Google" id="ProtNLM"/>
    </source>
</evidence>
<reference evidence="1 2" key="1">
    <citation type="submission" date="2017-09" db="EMBL/GenBank/DDBJ databases">
        <title>Depth-based differentiation of microbial function through sediment-hosted aquifers and enrichment of novel symbionts in the deep terrestrial subsurface.</title>
        <authorList>
            <person name="Probst A.J."/>
            <person name="Ladd B."/>
            <person name="Jarett J.K."/>
            <person name="Geller-Mcgrath D.E."/>
            <person name="Sieber C.M."/>
            <person name="Emerson J.B."/>
            <person name="Anantharaman K."/>
            <person name="Thomas B.C."/>
            <person name="Malmstrom R."/>
            <person name="Stieglmeier M."/>
            <person name="Klingl A."/>
            <person name="Woyke T."/>
            <person name="Ryan C.M."/>
            <person name="Banfield J.F."/>
        </authorList>
    </citation>
    <scope>NUCLEOTIDE SEQUENCE [LARGE SCALE GENOMIC DNA]</scope>
    <source>
        <strain evidence="1">CG11_big_fil_rev_8_21_14_0_20_46_11</strain>
    </source>
</reference>